<organism evidence="2 3">
    <name type="scientific">Heterodera schachtii</name>
    <name type="common">Sugarbeet cyst nematode worm</name>
    <name type="synonym">Tylenchus schachtii</name>
    <dbReference type="NCBI Taxonomy" id="97005"/>
    <lineage>
        <taxon>Eukaryota</taxon>
        <taxon>Metazoa</taxon>
        <taxon>Ecdysozoa</taxon>
        <taxon>Nematoda</taxon>
        <taxon>Chromadorea</taxon>
        <taxon>Rhabditida</taxon>
        <taxon>Tylenchina</taxon>
        <taxon>Tylenchomorpha</taxon>
        <taxon>Tylenchoidea</taxon>
        <taxon>Heteroderidae</taxon>
        <taxon>Heteroderinae</taxon>
        <taxon>Heterodera</taxon>
    </lineage>
</organism>
<feature type="compositionally biased region" description="Basic and acidic residues" evidence="1">
    <location>
        <begin position="121"/>
        <end position="135"/>
    </location>
</feature>
<feature type="compositionally biased region" description="Basic and acidic residues" evidence="1">
    <location>
        <begin position="166"/>
        <end position="184"/>
    </location>
</feature>
<comment type="caution">
    <text evidence="2">The sequence shown here is derived from an EMBL/GenBank/DDBJ whole genome shotgun (WGS) entry which is preliminary data.</text>
</comment>
<keyword evidence="3" id="KW-1185">Reference proteome</keyword>
<feature type="region of interest" description="Disordered" evidence="1">
    <location>
        <begin position="28"/>
        <end position="81"/>
    </location>
</feature>
<dbReference type="AlphaFoldDB" id="A0ABD2J0Z8"/>
<dbReference type="Proteomes" id="UP001620645">
    <property type="component" value="Unassembled WGS sequence"/>
</dbReference>
<accession>A0ABD2J0Z8</accession>
<sequence length="215" mass="24688">MIHILISVDDTGAAQFGDSRRARALNMTRHSHRRAEPIASARTTPLAKAQTAQGEEIGRQTPTEQQRKNDQPMMEGKPRRECQRMRECGRHGGRPIRRLTSGAGIARATAQPSEGRANRIGTDDAPRQGTDRAGDKATTMLTKCRQWWTKCRQQREEIGKQTPTEQQRKNDQPMMEGKPRRECQRIRKCPRMDKPMRKCQRMRECQWFGSTHLGE</sequence>
<evidence type="ECO:0000313" key="2">
    <source>
        <dbReference type="EMBL" id="KAL3085047.1"/>
    </source>
</evidence>
<feature type="region of interest" description="Disordered" evidence="1">
    <location>
        <begin position="107"/>
        <end position="135"/>
    </location>
</feature>
<name>A0ABD2J0Z8_HETSC</name>
<dbReference type="EMBL" id="JBICCN010000232">
    <property type="protein sequence ID" value="KAL3085047.1"/>
    <property type="molecule type" value="Genomic_DNA"/>
</dbReference>
<proteinExistence type="predicted"/>
<evidence type="ECO:0000313" key="3">
    <source>
        <dbReference type="Proteomes" id="UP001620645"/>
    </source>
</evidence>
<protein>
    <submittedName>
        <fullName evidence="2">Uncharacterized protein</fullName>
    </submittedName>
</protein>
<reference evidence="2 3" key="1">
    <citation type="submission" date="2024-10" db="EMBL/GenBank/DDBJ databases">
        <authorList>
            <person name="Kim D."/>
        </authorList>
    </citation>
    <scope>NUCLEOTIDE SEQUENCE [LARGE SCALE GENOMIC DNA]</scope>
    <source>
        <strain evidence="2">Taebaek</strain>
    </source>
</reference>
<feature type="compositionally biased region" description="Basic and acidic residues" evidence="1">
    <location>
        <begin position="65"/>
        <end position="81"/>
    </location>
</feature>
<gene>
    <name evidence="2" type="ORF">niasHS_010116</name>
</gene>
<evidence type="ECO:0000256" key="1">
    <source>
        <dbReference type="SAM" id="MobiDB-lite"/>
    </source>
</evidence>
<feature type="region of interest" description="Disordered" evidence="1">
    <location>
        <begin position="155"/>
        <end position="184"/>
    </location>
</feature>